<gene>
    <name evidence="2" type="ORF">FOXB_05451</name>
</gene>
<evidence type="ECO:0000313" key="2">
    <source>
        <dbReference type="EMBL" id="EGU84031.1"/>
    </source>
</evidence>
<accession>F9FG93</accession>
<sequence length="666" mass="76955">MLAFLGWWLHLYPPKPPAREAEAESQANVDILVFFVFKGARCLFCMRINIDESDHWRPNVTLAWTSDIVLLKPSMKLFAPGIESFVSTHSVPILRANDGTGYQVIHTSVDEKDVVLHCHLLEHFVSIKRKTDIWAMRHRIDPAAAWTCYINMGVRRLLDWFKASHGGHIDLNRDIPPLDVLLVWHAFLQDPVAWGDFIEESQLFFSQWNPDELLRALDGNRQGLFEPSPECMDRINRVYHEADTRSLMNMSVDHVFSASPNEMTQEVIRLFSQKRLNHTAMTPRGQQRFFYDFHKAVQRQLDLAEQDVKFSWHRIYVSREDNERALKPAIQRYRRLFTLEKFREEIGYWRFEYPDHIRFTDFDIHLVWRTHKLAPQKYERFCINYFGGLVYMIPDPPDNQEVGISRRNSKDQIYEHLFGEEYALCLCWPCVKGRMDKPPGWRYFKRLARPVVKTQLAAKMDRRRAAAVSIPLDFAEKQCRKCGSHPRRHCRKKDMIEASATKPMTLRRSVSDRIPTPGTSITSPYTLSRNDPFPVPFRDLGISPFRSEILDQTHLQSPSPSAASVSVTLEPTQRNRNMDLQTCNRSHNTTPDLTVASTHSGDSDIEIGPSYYTLTKTLSMYQISADANEFTPRTSNRNADATTDDPRDGSNVPTSNGPEPGAWLAG</sequence>
<dbReference type="PaxDb" id="5507-FOXG_06081P0"/>
<organism evidence="2">
    <name type="scientific">Fusarium oxysporum (strain Fo5176)</name>
    <name type="common">Fusarium vascular wilt</name>
    <dbReference type="NCBI Taxonomy" id="660025"/>
    <lineage>
        <taxon>Eukaryota</taxon>
        <taxon>Fungi</taxon>
        <taxon>Dikarya</taxon>
        <taxon>Ascomycota</taxon>
        <taxon>Pezizomycotina</taxon>
        <taxon>Sordariomycetes</taxon>
        <taxon>Hypocreomycetidae</taxon>
        <taxon>Hypocreales</taxon>
        <taxon>Nectriaceae</taxon>
        <taxon>Fusarium</taxon>
        <taxon>Fusarium oxysporum species complex</taxon>
    </lineage>
</organism>
<dbReference type="Pfam" id="PF07173">
    <property type="entry name" value="GRDP-like"/>
    <property type="match status" value="1"/>
</dbReference>
<feature type="compositionally biased region" description="Polar residues" evidence="1">
    <location>
        <begin position="631"/>
        <end position="641"/>
    </location>
</feature>
<comment type="caution">
    <text evidence="2">The sequence shown here is derived from an EMBL/GenBank/DDBJ whole genome shotgun (WGS) entry which is preliminary data.</text>
</comment>
<dbReference type="STRING" id="660025.F9FG93"/>
<dbReference type="OrthoDB" id="2684236at2759"/>
<dbReference type="EMBL" id="AFQF01001730">
    <property type="protein sequence ID" value="EGU84031.1"/>
    <property type="molecule type" value="Genomic_DNA"/>
</dbReference>
<reference evidence="2" key="1">
    <citation type="journal article" date="2012" name="Mol. Plant Microbe Interact.">
        <title>A highly conserved effector in Fusarium oxysporum is required for full virulence on Arabidopsis.</title>
        <authorList>
            <person name="Thatcher L.F."/>
            <person name="Gardiner D.M."/>
            <person name="Kazan K."/>
            <person name="Manners J."/>
        </authorList>
    </citation>
    <scope>NUCLEOTIDE SEQUENCE [LARGE SCALE GENOMIC DNA]</scope>
    <source>
        <strain evidence="2">Fo5176</strain>
    </source>
</reference>
<evidence type="ECO:0000256" key="1">
    <source>
        <dbReference type="SAM" id="MobiDB-lite"/>
    </source>
</evidence>
<protein>
    <submittedName>
        <fullName evidence="2">Uncharacterized protein</fullName>
    </submittedName>
</protein>
<dbReference type="PANTHER" id="PTHR34365:SF7">
    <property type="entry name" value="GLYCINE-RICH DOMAIN-CONTAINING PROTEIN 1"/>
    <property type="match status" value="1"/>
</dbReference>
<dbReference type="InterPro" id="IPR009836">
    <property type="entry name" value="GRDP-like"/>
</dbReference>
<proteinExistence type="predicted"/>
<feature type="region of interest" description="Disordered" evidence="1">
    <location>
        <begin position="554"/>
        <end position="606"/>
    </location>
</feature>
<dbReference type="AlphaFoldDB" id="F9FG93"/>
<feature type="compositionally biased region" description="Low complexity" evidence="1">
    <location>
        <begin position="557"/>
        <end position="567"/>
    </location>
</feature>
<name>F9FG93_FUSOF</name>
<dbReference type="PANTHER" id="PTHR34365">
    <property type="entry name" value="ENOLASE (DUF1399)"/>
    <property type="match status" value="1"/>
</dbReference>
<feature type="region of interest" description="Disordered" evidence="1">
    <location>
        <begin position="629"/>
        <end position="666"/>
    </location>
</feature>
<feature type="compositionally biased region" description="Polar residues" evidence="1">
    <location>
        <begin position="569"/>
        <end position="600"/>
    </location>
</feature>